<organism evidence="8 9">
    <name type="scientific">Actinomadura vinacea</name>
    <dbReference type="NCBI Taxonomy" id="115336"/>
    <lineage>
        <taxon>Bacteria</taxon>
        <taxon>Bacillati</taxon>
        <taxon>Actinomycetota</taxon>
        <taxon>Actinomycetes</taxon>
        <taxon>Streptosporangiales</taxon>
        <taxon>Thermomonosporaceae</taxon>
        <taxon>Actinomadura</taxon>
    </lineage>
</organism>
<dbReference type="EMBL" id="BAAARW010000035">
    <property type="protein sequence ID" value="GAA2448192.1"/>
    <property type="molecule type" value="Genomic_DNA"/>
</dbReference>
<keyword evidence="9" id="KW-1185">Reference proteome</keyword>
<evidence type="ECO:0000256" key="5">
    <source>
        <dbReference type="ARBA" id="ARBA00023002"/>
    </source>
</evidence>
<evidence type="ECO:0000256" key="2">
    <source>
        <dbReference type="ARBA" id="ARBA00008072"/>
    </source>
</evidence>
<dbReference type="PANTHER" id="PTHR43350">
    <property type="entry name" value="NAD-DEPENDENT ALCOHOL DEHYDROGENASE"/>
    <property type="match status" value="1"/>
</dbReference>
<dbReference type="InterPro" id="IPR036291">
    <property type="entry name" value="NAD(P)-bd_dom_sf"/>
</dbReference>
<evidence type="ECO:0000259" key="6">
    <source>
        <dbReference type="Pfam" id="PF08240"/>
    </source>
</evidence>
<dbReference type="Gene3D" id="3.90.180.10">
    <property type="entry name" value="Medium-chain alcohol dehydrogenases, catalytic domain"/>
    <property type="match status" value="2"/>
</dbReference>
<evidence type="ECO:0000256" key="3">
    <source>
        <dbReference type="ARBA" id="ARBA00022723"/>
    </source>
</evidence>
<comment type="caution">
    <text evidence="8">The sequence shown here is derived from an EMBL/GenBank/DDBJ whole genome shotgun (WGS) entry which is preliminary data.</text>
</comment>
<comment type="similarity">
    <text evidence="2">Belongs to the zinc-containing alcohol dehydrogenase family.</text>
</comment>
<dbReference type="InterPro" id="IPR031640">
    <property type="entry name" value="Glu_dehyd_C"/>
</dbReference>
<protein>
    <submittedName>
        <fullName evidence="8">Zinc-binding dehydrogenase</fullName>
    </submittedName>
</protein>
<keyword evidence="4" id="KW-0862">Zinc</keyword>
<keyword evidence="5" id="KW-0560">Oxidoreductase</keyword>
<dbReference type="InterPro" id="IPR011032">
    <property type="entry name" value="GroES-like_sf"/>
</dbReference>
<dbReference type="Proteomes" id="UP001501231">
    <property type="component" value="Unassembled WGS sequence"/>
</dbReference>
<evidence type="ECO:0000313" key="8">
    <source>
        <dbReference type="EMBL" id="GAA2448192.1"/>
    </source>
</evidence>
<proteinExistence type="inferred from homology"/>
<feature type="domain" description="Glucose dehydrogenase C-terminal" evidence="7">
    <location>
        <begin position="145"/>
        <end position="310"/>
    </location>
</feature>
<dbReference type="SUPFAM" id="SSF51735">
    <property type="entry name" value="NAD(P)-binding Rossmann-fold domains"/>
    <property type="match status" value="1"/>
</dbReference>
<dbReference type="Pfam" id="PF16912">
    <property type="entry name" value="Glu_dehyd_C"/>
    <property type="match status" value="1"/>
</dbReference>
<accession>A0ABN3K6I2</accession>
<reference evidence="8 9" key="1">
    <citation type="journal article" date="2019" name="Int. J. Syst. Evol. Microbiol.">
        <title>The Global Catalogue of Microorganisms (GCM) 10K type strain sequencing project: providing services to taxonomists for standard genome sequencing and annotation.</title>
        <authorList>
            <consortium name="The Broad Institute Genomics Platform"/>
            <consortium name="The Broad Institute Genome Sequencing Center for Infectious Disease"/>
            <person name="Wu L."/>
            <person name="Ma J."/>
        </authorList>
    </citation>
    <scope>NUCLEOTIDE SEQUENCE [LARGE SCALE GENOMIC DNA]</scope>
    <source>
        <strain evidence="8 9">JCM 3325</strain>
    </source>
</reference>
<dbReference type="SUPFAM" id="SSF50129">
    <property type="entry name" value="GroES-like"/>
    <property type="match status" value="1"/>
</dbReference>
<dbReference type="Pfam" id="PF08240">
    <property type="entry name" value="ADH_N"/>
    <property type="match status" value="1"/>
</dbReference>
<sequence>MWAYMLVAPGRFEKVDVSAPAAGDLRDGQVLLRTLAGGICGSDLPRFRGFRTPLADGEVGPYAAKIPGYPMHEVVGEVVASRCDSLSPGALVVGWANSFNAIAEYVVTDGDGLLRYDAALEPTVAILLQPLACVLYAVDQLGPLDGAGVAVLGQGPFGVLFSHVIKQRGARRVTGVDLVDRGDVAGFFAVDEAVHGATERWAAQLADDRRPNVIVEAIGHQHETLGDAIDAVAPSGLVYYFGIPEARPYALDLWKFLRKQLTMRAGATQSRRRYLRLAGEYLAEHPVLADRYVTHTFDVADIQAAFEAANVPAEGRLKVAVSMT</sequence>
<name>A0ABN3K6I2_9ACTN</name>
<dbReference type="Gene3D" id="3.40.50.720">
    <property type="entry name" value="NAD(P)-binding Rossmann-like Domain"/>
    <property type="match status" value="1"/>
</dbReference>
<dbReference type="InterPro" id="IPR013154">
    <property type="entry name" value="ADH-like_N"/>
</dbReference>
<comment type="cofactor">
    <cofactor evidence="1">
        <name>Zn(2+)</name>
        <dbReference type="ChEBI" id="CHEBI:29105"/>
    </cofactor>
</comment>
<dbReference type="PANTHER" id="PTHR43350:SF19">
    <property type="entry name" value="D-GULOSIDE 3-DEHYDROGENASE"/>
    <property type="match status" value="1"/>
</dbReference>
<feature type="domain" description="Alcohol dehydrogenase-like N-terminal" evidence="6">
    <location>
        <begin position="27"/>
        <end position="93"/>
    </location>
</feature>
<evidence type="ECO:0000256" key="1">
    <source>
        <dbReference type="ARBA" id="ARBA00001947"/>
    </source>
</evidence>
<gene>
    <name evidence="8" type="ORF">GCM10010191_77000</name>
</gene>
<keyword evidence="3" id="KW-0479">Metal-binding</keyword>
<evidence type="ECO:0000313" key="9">
    <source>
        <dbReference type="Proteomes" id="UP001501231"/>
    </source>
</evidence>
<evidence type="ECO:0000259" key="7">
    <source>
        <dbReference type="Pfam" id="PF16912"/>
    </source>
</evidence>
<evidence type="ECO:0000256" key="4">
    <source>
        <dbReference type="ARBA" id="ARBA00022833"/>
    </source>
</evidence>